<evidence type="ECO:0000313" key="8">
    <source>
        <dbReference type="EMBL" id="MBK6089913.1"/>
    </source>
</evidence>
<evidence type="ECO:0000256" key="3">
    <source>
        <dbReference type="ARBA" id="ARBA00022694"/>
    </source>
</evidence>
<dbReference type="NCBIfam" id="TIGR00431">
    <property type="entry name" value="TruB"/>
    <property type="match status" value="1"/>
</dbReference>
<evidence type="ECO:0000313" key="9">
    <source>
        <dbReference type="Proteomes" id="UP000633365"/>
    </source>
</evidence>
<feature type="domain" description="tRNA pseudouridylate synthase B C-terminal" evidence="7">
    <location>
        <begin position="176"/>
        <end position="224"/>
    </location>
</feature>
<evidence type="ECO:0000259" key="7">
    <source>
        <dbReference type="Pfam" id="PF16198"/>
    </source>
</evidence>
<dbReference type="HAMAP" id="MF_01080">
    <property type="entry name" value="TruB_bact"/>
    <property type="match status" value="1"/>
</dbReference>
<accession>A0A935C740</accession>
<evidence type="ECO:0000259" key="6">
    <source>
        <dbReference type="Pfam" id="PF01509"/>
    </source>
</evidence>
<feature type="active site" description="Nucleophile" evidence="5">
    <location>
        <position position="41"/>
    </location>
</feature>
<comment type="function">
    <text evidence="5">Responsible for synthesis of pseudouridine from uracil-55 in the psi GC loop of transfer RNAs.</text>
</comment>
<dbReference type="InterPro" id="IPR020103">
    <property type="entry name" value="PsdUridine_synth_cat_dom_sf"/>
</dbReference>
<comment type="similarity">
    <text evidence="2 5">Belongs to the pseudouridine synthase TruB family. Type 1 subfamily.</text>
</comment>
<dbReference type="Pfam" id="PF01509">
    <property type="entry name" value="TruB_N"/>
    <property type="match status" value="1"/>
</dbReference>
<dbReference type="InterPro" id="IPR032819">
    <property type="entry name" value="TruB_C"/>
</dbReference>
<organism evidence="8 9">
    <name type="scientific">Ruminococcus difficilis</name>
    <dbReference type="NCBI Taxonomy" id="2763069"/>
    <lineage>
        <taxon>Bacteria</taxon>
        <taxon>Bacillati</taxon>
        <taxon>Bacillota</taxon>
        <taxon>Clostridia</taxon>
        <taxon>Eubacteriales</taxon>
        <taxon>Oscillospiraceae</taxon>
        <taxon>Ruminococcus</taxon>
    </lineage>
</organism>
<dbReference type="CDD" id="cd02573">
    <property type="entry name" value="PseudoU_synth_EcTruB"/>
    <property type="match status" value="1"/>
</dbReference>
<sequence>MSAMNGVILIHKEKDFTSFDVVAVVRKLTGQKKVGHTGTLDPNATGVLPVLLGTATKAQDIIPCHDKRYRADFRFGIATDTLDIWGKVIEQQPSDITEEQIEGALGSLRGEIEQLPPMYSAVSVGGKRLYQYAREGKEVERRPRKVTVYSLELISFDEAAQSGTLDIYCSNGTYIRTLIDDLAHALGTVGVMTDLVRYEACGYPLDDCMTLDELRQRIDSSDASFLHSVESIFMTYDEVVVSDKQAHRFVNGNPLDIVRTPLRDYAGDKKIFRVKDRQGAFLSLGIIDGDSLKLYKHF</sequence>
<evidence type="ECO:0000256" key="5">
    <source>
        <dbReference type="HAMAP-Rule" id="MF_01080"/>
    </source>
</evidence>
<dbReference type="PANTHER" id="PTHR13767">
    <property type="entry name" value="TRNA-PSEUDOURIDINE SYNTHASE"/>
    <property type="match status" value="1"/>
</dbReference>
<evidence type="ECO:0000256" key="1">
    <source>
        <dbReference type="ARBA" id="ARBA00000385"/>
    </source>
</evidence>
<dbReference type="EC" id="5.4.99.25" evidence="5"/>
<protein>
    <recommendedName>
        <fullName evidence="5">tRNA pseudouridine synthase B</fullName>
        <ecNumber evidence="5">5.4.99.25</ecNumber>
    </recommendedName>
    <alternativeName>
        <fullName evidence="5">tRNA pseudouridine(55) synthase</fullName>
        <shortName evidence="5">Psi55 synthase</shortName>
    </alternativeName>
    <alternativeName>
        <fullName evidence="5">tRNA pseudouridylate synthase</fullName>
    </alternativeName>
    <alternativeName>
        <fullName evidence="5">tRNA-uridine isomerase</fullName>
    </alternativeName>
</protein>
<dbReference type="EMBL" id="JAEQMG010000163">
    <property type="protein sequence ID" value="MBK6089913.1"/>
    <property type="molecule type" value="Genomic_DNA"/>
</dbReference>
<dbReference type="GO" id="GO:0003723">
    <property type="term" value="F:RNA binding"/>
    <property type="evidence" value="ECO:0007669"/>
    <property type="project" value="InterPro"/>
</dbReference>
<comment type="catalytic activity">
    <reaction evidence="1 5">
        <text>uridine(55) in tRNA = pseudouridine(55) in tRNA</text>
        <dbReference type="Rhea" id="RHEA:42532"/>
        <dbReference type="Rhea" id="RHEA-COMP:10101"/>
        <dbReference type="Rhea" id="RHEA-COMP:10102"/>
        <dbReference type="ChEBI" id="CHEBI:65314"/>
        <dbReference type="ChEBI" id="CHEBI:65315"/>
        <dbReference type="EC" id="5.4.99.25"/>
    </reaction>
</comment>
<keyword evidence="4 5" id="KW-0413">Isomerase</keyword>
<dbReference type="AlphaFoldDB" id="A0A935C740"/>
<dbReference type="SUPFAM" id="SSF55120">
    <property type="entry name" value="Pseudouridine synthase"/>
    <property type="match status" value="1"/>
</dbReference>
<comment type="caution">
    <text evidence="8">The sequence shown here is derived from an EMBL/GenBank/DDBJ whole genome shotgun (WGS) entry which is preliminary data.</text>
</comment>
<keyword evidence="9" id="KW-1185">Reference proteome</keyword>
<dbReference type="PANTHER" id="PTHR13767:SF2">
    <property type="entry name" value="PSEUDOURIDYLATE SYNTHASE TRUB1"/>
    <property type="match status" value="1"/>
</dbReference>
<reference evidence="8" key="1">
    <citation type="submission" date="2021-01" db="EMBL/GenBank/DDBJ databases">
        <title>Genome public.</title>
        <authorList>
            <person name="Liu C."/>
            <person name="Sun Q."/>
        </authorList>
    </citation>
    <scope>NUCLEOTIDE SEQUENCE</scope>
    <source>
        <strain evidence="8">M6</strain>
    </source>
</reference>
<proteinExistence type="inferred from homology"/>
<dbReference type="Gene3D" id="3.30.2350.10">
    <property type="entry name" value="Pseudouridine synthase"/>
    <property type="match status" value="1"/>
</dbReference>
<dbReference type="Proteomes" id="UP000633365">
    <property type="component" value="Unassembled WGS sequence"/>
</dbReference>
<dbReference type="InterPro" id="IPR014780">
    <property type="entry name" value="tRNA_psdUridine_synth_TruB"/>
</dbReference>
<name>A0A935C740_9FIRM</name>
<evidence type="ECO:0000256" key="4">
    <source>
        <dbReference type="ARBA" id="ARBA00023235"/>
    </source>
</evidence>
<dbReference type="Pfam" id="PF16198">
    <property type="entry name" value="TruB_C_2"/>
    <property type="match status" value="1"/>
</dbReference>
<evidence type="ECO:0000256" key="2">
    <source>
        <dbReference type="ARBA" id="ARBA00005642"/>
    </source>
</evidence>
<feature type="domain" description="Pseudouridine synthase II N-terminal" evidence="6">
    <location>
        <begin position="26"/>
        <end position="175"/>
    </location>
</feature>
<dbReference type="GO" id="GO:0031119">
    <property type="term" value="P:tRNA pseudouridine synthesis"/>
    <property type="evidence" value="ECO:0007669"/>
    <property type="project" value="UniProtKB-UniRule"/>
</dbReference>
<dbReference type="GO" id="GO:1990481">
    <property type="term" value="P:mRNA pseudouridine synthesis"/>
    <property type="evidence" value="ECO:0007669"/>
    <property type="project" value="TreeGrafter"/>
</dbReference>
<dbReference type="InterPro" id="IPR002501">
    <property type="entry name" value="PsdUridine_synth_N"/>
</dbReference>
<keyword evidence="3 5" id="KW-0819">tRNA processing</keyword>
<dbReference type="GO" id="GO:0160148">
    <property type="term" value="F:tRNA pseudouridine(55) synthase activity"/>
    <property type="evidence" value="ECO:0007669"/>
    <property type="project" value="UniProtKB-EC"/>
</dbReference>
<gene>
    <name evidence="5 8" type="primary">truB</name>
    <name evidence="8" type="ORF">JKK62_14910</name>
</gene>